<dbReference type="PANTHER" id="PTHR11575:SF24">
    <property type="entry name" value="5'-NUCLEOTIDASE"/>
    <property type="match status" value="1"/>
</dbReference>
<dbReference type="PRINTS" id="PR01607">
    <property type="entry name" value="APYRASEFAMLY"/>
</dbReference>
<dbReference type="EMBL" id="CZVU01000007">
    <property type="protein sequence ID" value="CUS97460.1"/>
    <property type="molecule type" value="Genomic_DNA"/>
</dbReference>
<dbReference type="InterPro" id="IPR036907">
    <property type="entry name" value="5'-Nucleotdase_C_sf"/>
</dbReference>
<dbReference type="GO" id="GO:0016787">
    <property type="term" value="F:hydrolase activity"/>
    <property type="evidence" value="ECO:0007669"/>
    <property type="project" value="InterPro"/>
</dbReference>
<name>A0A656D3T5_KRYT1</name>
<proteinExistence type="predicted"/>
<dbReference type="InterPro" id="IPR006179">
    <property type="entry name" value="5_nucleotidase/apyrase"/>
</dbReference>
<evidence type="ECO:0000313" key="3">
    <source>
        <dbReference type="Proteomes" id="UP000243065"/>
    </source>
</evidence>
<dbReference type="GO" id="GO:0009166">
    <property type="term" value="P:nucleotide catabolic process"/>
    <property type="evidence" value="ECO:0007669"/>
    <property type="project" value="InterPro"/>
</dbReference>
<dbReference type="RefSeq" id="WP_072149763.1">
    <property type="nucleotide sequence ID" value="NZ_CZVU01000007.1"/>
</dbReference>
<dbReference type="Proteomes" id="UP000243065">
    <property type="component" value="Unassembled WGS sequence"/>
</dbReference>
<keyword evidence="3" id="KW-1185">Reference proteome</keyword>
<accession>A0A656D3T5</accession>
<dbReference type="PANTHER" id="PTHR11575">
    <property type="entry name" value="5'-NUCLEOTIDASE-RELATED"/>
    <property type="match status" value="1"/>
</dbReference>
<evidence type="ECO:0000259" key="1">
    <source>
        <dbReference type="Pfam" id="PF02872"/>
    </source>
</evidence>
<protein>
    <submittedName>
        <fullName evidence="2">5'-nucleotidase, C-terminal domain</fullName>
    </submittedName>
</protein>
<organism evidence="2 3">
    <name type="scientific">Kryptobacter tengchongensis</name>
    <dbReference type="NCBI Taxonomy" id="1643429"/>
    <lineage>
        <taxon>Bacteria</taxon>
        <taxon>Pseudomonadati</taxon>
        <taxon>Candidatus Kryptoniota</taxon>
        <taxon>Candidatus Kryptobacter</taxon>
    </lineage>
</organism>
<dbReference type="AlphaFoldDB" id="A0A656D3T5"/>
<dbReference type="Pfam" id="PF02872">
    <property type="entry name" value="5_nucleotid_C"/>
    <property type="match status" value="1"/>
</dbReference>
<sequence length="168" mass="18946">MNSQKTDIAFQNSGGLRKDLPKGDIKVRDIWEINPFGNTFVVFEVDGKTLKNMIEWQASGKAELMQVSGLKIVIDSRKNIGERVVSIEVGGKPLDENKIYSIVTNNWVADHLYDLFGIPQNSVKVKNLGVVDRDVFIEAVKKQKIIKSEVEGRIIDISKQRGEPNNEY</sequence>
<evidence type="ECO:0000313" key="2">
    <source>
        <dbReference type="EMBL" id="CUS97460.1"/>
    </source>
</evidence>
<dbReference type="OrthoDB" id="4762412at2"/>
<gene>
    <name evidence="2" type="ORF">JGI24_00276</name>
</gene>
<reference evidence="2 3" key="1">
    <citation type="submission" date="2015-11" db="EMBL/GenBank/DDBJ databases">
        <authorList>
            <person name="Varghese N."/>
        </authorList>
    </citation>
    <scope>NUCLEOTIDE SEQUENCE [LARGE SCALE GENOMIC DNA]</scope>
    <source>
        <strain evidence="2 3">JGI-24</strain>
    </source>
</reference>
<dbReference type="InterPro" id="IPR008334">
    <property type="entry name" value="5'-Nucleotdase_C"/>
</dbReference>
<feature type="domain" description="5'-Nucleotidase C-terminal" evidence="1">
    <location>
        <begin position="3"/>
        <end position="110"/>
    </location>
</feature>
<dbReference type="SUPFAM" id="SSF55816">
    <property type="entry name" value="5'-nucleotidase (syn. UDP-sugar hydrolase), C-terminal domain"/>
    <property type="match status" value="1"/>
</dbReference>
<dbReference type="Gene3D" id="3.90.780.10">
    <property type="entry name" value="5'-Nucleotidase, C-terminal domain"/>
    <property type="match status" value="1"/>
</dbReference>